<dbReference type="SUPFAM" id="SSF51735">
    <property type="entry name" value="NAD(P)-binding Rossmann-fold domains"/>
    <property type="match status" value="1"/>
</dbReference>
<gene>
    <name evidence="1" type="ORF">AN963_14220</name>
</gene>
<comment type="caution">
    <text evidence="1">The sequence shown here is derived from an EMBL/GenBank/DDBJ whole genome shotgun (WGS) entry which is preliminary data.</text>
</comment>
<accession>A0ABR5N6X4</accession>
<evidence type="ECO:0000313" key="2">
    <source>
        <dbReference type="Proteomes" id="UP000051063"/>
    </source>
</evidence>
<protein>
    <recommendedName>
        <fullName evidence="3">Nucleoside-diphosphate sugar epimerase</fullName>
    </recommendedName>
</protein>
<dbReference type="Pfam" id="PF08732">
    <property type="entry name" value="HIM1"/>
    <property type="match status" value="1"/>
</dbReference>
<dbReference type="Gene3D" id="3.40.50.720">
    <property type="entry name" value="NAD(P)-binding Rossmann-like Domain"/>
    <property type="match status" value="1"/>
</dbReference>
<reference evidence="1 2" key="1">
    <citation type="submission" date="2015-09" db="EMBL/GenBank/DDBJ databases">
        <title>Genome sequencing project for genomic taxonomy and phylogenomics of Bacillus-like bacteria.</title>
        <authorList>
            <person name="Liu B."/>
            <person name="Wang J."/>
            <person name="Zhu Y."/>
            <person name="Liu G."/>
            <person name="Chen Q."/>
            <person name="Chen Z."/>
            <person name="Lan J."/>
            <person name="Che J."/>
            <person name="Ge C."/>
            <person name="Shi H."/>
            <person name="Pan Z."/>
            <person name="Liu X."/>
        </authorList>
    </citation>
    <scope>NUCLEOTIDE SEQUENCE [LARGE SCALE GENOMIC DNA]</scope>
    <source>
        <strain evidence="1 2">DSM 8552</strain>
    </source>
</reference>
<dbReference type="Proteomes" id="UP000051063">
    <property type="component" value="Unassembled WGS sequence"/>
</dbReference>
<evidence type="ECO:0000313" key="1">
    <source>
        <dbReference type="EMBL" id="KQL46139.1"/>
    </source>
</evidence>
<keyword evidence="2" id="KW-1185">Reference proteome</keyword>
<sequence>MKRAVLFGASGLVGNTLLHLLLAEEVYSDIIAFGRSALAIDHPRLHFRTIDFHHLEECQEWLSGSDVFCCLGTTMKKAGSREAFREVDYTYPLEIARLSSLAGARQFLIITAMGADSHSSFFYNRVKGDLENALQQLRLPALHIFRPSLLLGNRQEYRRGEAFGARISPLLTHLMIGPFRVFRPVQANDVAAAMIHVSRQEIDGNHIYPSDEISRLAHIRK</sequence>
<dbReference type="InterPro" id="IPR036291">
    <property type="entry name" value="NAD(P)-bd_dom_sf"/>
</dbReference>
<evidence type="ECO:0008006" key="3">
    <source>
        <dbReference type="Google" id="ProtNLM"/>
    </source>
</evidence>
<dbReference type="RefSeq" id="WP_055745215.1">
    <property type="nucleotide sequence ID" value="NZ_LJJB01000010.1"/>
</dbReference>
<organism evidence="1 2">
    <name type="scientific">Brevibacillus choshinensis</name>
    <dbReference type="NCBI Taxonomy" id="54911"/>
    <lineage>
        <taxon>Bacteria</taxon>
        <taxon>Bacillati</taxon>
        <taxon>Bacillota</taxon>
        <taxon>Bacilli</taxon>
        <taxon>Bacillales</taxon>
        <taxon>Paenibacillaceae</taxon>
        <taxon>Brevibacillus</taxon>
    </lineage>
</organism>
<dbReference type="EMBL" id="LJJB01000010">
    <property type="protein sequence ID" value="KQL46139.1"/>
    <property type="molecule type" value="Genomic_DNA"/>
</dbReference>
<dbReference type="InterPro" id="IPR014843">
    <property type="entry name" value="Him1/Fmp52"/>
</dbReference>
<name>A0ABR5N6X4_BRECH</name>
<dbReference type="PANTHER" id="PTHR14097:SF7">
    <property type="entry name" value="OXIDOREDUCTASE HTATIP2"/>
    <property type="match status" value="1"/>
</dbReference>
<proteinExistence type="predicted"/>
<dbReference type="PANTHER" id="PTHR14097">
    <property type="entry name" value="OXIDOREDUCTASE HTATIP2"/>
    <property type="match status" value="1"/>
</dbReference>